<proteinExistence type="predicted"/>
<dbReference type="Proteomes" id="UP000184255">
    <property type="component" value="Unassembled WGS sequence"/>
</dbReference>
<sequence>MSLLEGINVTSDLRFAAESVIALLKKHKQVSPQALDLSDTLPTLYHSLSLVYMRNVVISDPEIDSDSRFIRAVFYFKSWIAVKHNTGVKWLRRVDCIWKPHSNHTGKVDLSGQYDKLYNFFFDIVAVERFPRKVLEVSPIPPDPKVLRDQRADLIDVDGTIMANLQEDPHKSLTLPYFPVYTTASSVELMPADDVFFIADDLLLGTMFRDQVPMLVLDRMKRFKTEFEWLQITYKYISNNVIERLVWPTGAKQTKLHWDIAEKAEAIVSIAAQYKSPRAGDTLARRKLLITLKEGEMFAVEGAELMAGLSTTVPGSYSMGPCFNNEQGFVAPSTRLPVSVSTTDSGMTLDKLIVHISADKEEQRRAYGGGLPRRLLHWLMVNPTTMKLNKKLSGRAESILRIVLYAPPHLVDVILVGKKIKVARDMDLPTGLMEQDSTPADSSLDQHQQQCSSDATTAVLKTGTIETPVTQPTSSEQLQMESKPSTTTPQRRFLVPKSRRRSKPHSPEQAAPVSSTLDDTSTVDALARRLELLRISDTGPGASKLCSGPSSREISRGCRFRPFSDSQSALSTSFVFLGAGVKIFV</sequence>
<keyword evidence="3" id="KW-1185">Reference proteome</keyword>
<dbReference type="GeneID" id="65092891"/>
<gene>
    <name evidence="2" type="ORF">FMAN_13642</name>
</gene>
<reference evidence="3" key="1">
    <citation type="journal article" date="2016" name="Genome Biol. Evol.">
        <title>Comparative 'omics' of the Fusarium fujikuroi species complex highlights differences in genetic potential and metabolite synthesis.</title>
        <authorList>
            <person name="Niehaus E.-M."/>
            <person name="Muensterkoetter M."/>
            <person name="Proctor R.H."/>
            <person name="Brown D.W."/>
            <person name="Sharon A."/>
            <person name="Idan Y."/>
            <person name="Oren-Young L."/>
            <person name="Sieber C.M."/>
            <person name="Novak O."/>
            <person name="Pencik A."/>
            <person name="Tarkowska D."/>
            <person name="Hromadova K."/>
            <person name="Freeman S."/>
            <person name="Maymon M."/>
            <person name="Elazar M."/>
            <person name="Youssef S.A."/>
            <person name="El-Shabrawy E.S.M."/>
            <person name="Shalaby A.B.A."/>
            <person name="Houterman P."/>
            <person name="Brock N.L."/>
            <person name="Burkhardt I."/>
            <person name="Tsavkelova E.A."/>
            <person name="Dickschat J.S."/>
            <person name="Galuszka P."/>
            <person name="Gueldener U."/>
            <person name="Tudzynski B."/>
        </authorList>
    </citation>
    <scope>NUCLEOTIDE SEQUENCE [LARGE SCALE GENOMIC DNA]</scope>
    <source>
        <strain evidence="3">MRC7560</strain>
    </source>
</reference>
<evidence type="ECO:0000256" key="1">
    <source>
        <dbReference type="SAM" id="MobiDB-lite"/>
    </source>
</evidence>
<dbReference type="VEuPathDB" id="FungiDB:FMAN_13642"/>
<feature type="compositionally biased region" description="Polar residues" evidence="1">
    <location>
        <begin position="435"/>
        <end position="456"/>
    </location>
</feature>
<evidence type="ECO:0000313" key="2">
    <source>
        <dbReference type="EMBL" id="CVK95662.1"/>
    </source>
</evidence>
<feature type="region of interest" description="Disordered" evidence="1">
    <location>
        <begin position="431"/>
        <end position="520"/>
    </location>
</feature>
<dbReference type="RefSeq" id="XP_041683528.1">
    <property type="nucleotide sequence ID" value="XM_041833134.1"/>
</dbReference>
<name>A0A1L7TFS0_FUSMA</name>
<feature type="compositionally biased region" description="Polar residues" evidence="1">
    <location>
        <begin position="464"/>
        <end position="490"/>
    </location>
</feature>
<evidence type="ECO:0000313" key="3">
    <source>
        <dbReference type="Proteomes" id="UP000184255"/>
    </source>
</evidence>
<dbReference type="EMBL" id="FCQH01000007">
    <property type="protein sequence ID" value="CVK95662.1"/>
    <property type="molecule type" value="Genomic_DNA"/>
</dbReference>
<protein>
    <submittedName>
        <fullName evidence="2">Uncharacterized protein</fullName>
    </submittedName>
</protein>
<dbReference type="AlphaFoldDB" id="A0A1L7TFS0"/>
<comment type="caution">
    <text evidence="2">The sequence shown here is derived from an EMBL/GenBank/DDBJ whole genome shotgun (WGS) entry which is preliminary data.</text>
</comment>
<organism evidence="2 3">
    <name type="scientific">Fusarium mangiferae</name>
    <name type="common">Mango malformation disease fungus</name>
    <dbReference type="NCBI Taxonomy" id="192010"/>
    <lineage>
        <taxon>Eukaryota</taxon>
        <taxon>Fungi</taxon>
        <taxon>Dikarya</taxon>
        <taxon>Ascomycota</taxon>
        <taxon>Pezizomycotina</taxon>
        <taxon>Sordariomycetes</taxon>
        <taxon>Hypocreomycetidae</taxon>
        <taxon>Hypocreales</taxon>
        <taxon>Nectriaceae</taxon>
        <taxon>Fusarium</taxon>
        <taxon>Fusarium fujikuroi species complex</taxon>
    </lineage>
</organism>
<accession>A0A1L7TFS0</accession>